<feature type="compositionally biased region" description="Polar residues" evidence="1">
    <location>
        <begin position="129"/>
        <end position="165"/>
    </location>
</feature>
<feature type="region of interest" description="Disordered" evidence="1">
    <location>
        <begin position="270"/>
        <end position="354"/>
    </location>
</feature>
<feature type="compositionally biased region" description="Polar residues" evidence="1">
    <location>
        <begin position="702"/>
        <end position="715"/>
    </location>
</feature>
<feature type="compositionally biased region" description="Low complexity" evidence="1">
    <location>
        <begin position="342"/>
        <end position="354"/>
    </location>
</feature>
<dbReference type="EMBL" id="HG723770">
    <property type="protein sequence ID" value="CDJ66726.1"/>
    <property type="molecule type" value="Genomic_DNA"/>
</dbReference>
<feature type="compositionally biased region" description="Low complexity" evidence="1">
    <location>
        <begin position="877"/>
        <end position="890"/>
    </location>
</feature>
<evidence type="ECO:0000313" key="2">
    <source>
        <dbReference type="EMBL" id="CDJ66726.1"/>
    </source>
</evidence>
<evidence type="ECO:0000313" key="3">
    <source>
        <dbReference type="Proteomes" id="UP000030754"/>
    </source>
</evidence>
<dbReference type="OrthoDB" id="346466at2759"/>
<feature type="region of interest" description="Disordered" evidence="1">
    <location>
        <begin position="593"/>
        <end position="717"/>
    </location>
</feature>
<feature type="region of interest" description="Disordered" evidence="1">
    <location>
        <begin position="829"/>
        <end position="848"/>
    </location>
</feature>
<evidence type="ECO:0008006" key="4">
    <source>
        <dbReference type="Google" id="ProtNLM"/>
    </source>
</evidence>
<feature type="region of interest" description="Disordered" evidence="1">
    <location>
        <begin position="1471"/>
        <end position="1557"/>
    </location>
</feature>
<feature type="region of interest" description="Disordered" evidence="1">
    <location>
        <begin position="1431"/>
        <end position="1459"/>
    </location>
</feature>
<feature type="compositionally biased region" description="Polar residues" evidence="1">
    <location>
        <begin position="608"/>
        <end position="635"/>
    </location>
</feature>
<dbReference type="Proteomes" id="UP000030754">
    <property type="component" value="Unassembled WGS sequence"/>
</dbReference>
<feature type="region of interest" description="Disordered" evidence="1">
    <location>
        <begin position="423"/>
        <end position="494"/>
    </location>
</feature>
<feature type="region of interest" description="Disordered" evidence="1">
    <location>
        <begin position="1045"/>
        <end position="1074"/>
    </location>
</feature>
<keyword evidence="3" id="KW-1185">Reference proteome</keyword>
<feature type="compositionally biased region" description="Polar residues" evidence="1">
    <location>
        <begin position="184"/>
        <end position="195"/>
    </location>
</feature>
<feature type="compositionally biased region" description="Basic and acidic residues" evidence="1">
    <location>
        <begin position="1515"/>
        <end position="1538"/>
    </location>
</feature>
<feature type="region of interest" description="Disordered" evidence="1">
    <location>
        <begin position="60"/>
        <end position="103"/>
    </location>
</feature>
<reference evidence="2" key="1">
    <citation type="submission" date="2013-10" db="EMBL/GenBank/DDBJ databases">
        <title>Genomic analysis of the causative agents of coccidiosis in chickens.</title>
        <authorList>
            <person name="Reid A.J."/>
            <person name="Blake D."/>
            <person name="Billington K."/>
            <person name="Browne H."/>
            <person name="Dunn M."/>
            <person name="Hung S."/>
            <person name="Kawahara F."/>
            <person name="Miranda-Saavedra D."/>
            <person name="Mourier T."/>
            <person name="Nagra H."/>
            <person name="Otto T.D."/>
            <person name="Rawlings N."/>
            <person name="Sanchez A."/>
            <person name="Sanders M."/>
            <person name="Subramaniam C."/>
            <person name="Tay Y."/>
            <person name="Dear P."/>
            <person name="Doerig C."/>
            <person name="Gruber A."/>
            <person name="Parkinson J."/>
            <person name="Shirley M."/>
            <person name="Wan K.L."/>
            <person name="Berriman M."/>
            <person name="Tomley F."/>
            <person name="Pain A."/>
        </authorList>
    </citation>
    <scope>NUCLEOTIDE SEQUENCE [LARGE SCALE GENOMIC DNA]</scope>
    <source>
        <strain evidence="2">Houghton</strain>
    </source>
</reference>
<gene>
    <name evidence="2" type="ORF">ENH_00026110</name>
</gene>
<feature type="region of interest" description="Disordered" evidence="1">
    <location>
        <begin position="116"/>
        <end position="165"/>
    </location>
</feature>
<feature type="compositionally biased region" description="Polar residues" evidence="1">
    <location>
        <begin position="668"/>
        <end position="678"/>
    </location>
</feature>
<sequence length="1557" mass="166550">MRRANPNGSAGYGGPSDEVSKGLARLSTTSSVGSEKDCGSSTNMLLPTDLSLLITSRTSQAGVGPAHGAESPLSAASTPTRKSGAKTQGISFHCGSSTADTDQLREKLQQMWDDGELSPRAPLDRSLGYCSTSPNSSGKKLGVDSSSLDSATKSPQGCKASSQQQDVGATVFISDIRALRQMAPFSSTEEQVLTRSQRKRSSASLLQQLVADYPSGTIQGQQKEQDTAAQKHQHEGLQGLQTELRSAAESQQQKYLTKTAVDVLDLSTGRLKGPITLPSPDAASRGLGTRKRRASSPLAPTYSFSSDSSHAKVKGDMPNDVLPNPKSRKRLSSFSSQTLGPSGVSAGASPRRGSAAAPVALNGENGVTRGIMDATANCASNNSSTTTIESPFQKHPPPSPSDFPASSPIKTTSHPLQQLFQAETRHQGHSRQACAADGRRPSCSGPAGNPLSSPVRVSPRRTQTGAEASFPSFQTPRVPFSSPEPREGRARASIRSKISQRCPSPLLLVTENTPSKKAVGRRGCRCPSKSPPGRGASPTVTEAQQRVCAVPFGQEASAKGPAVSRRASTVPASKLKAPSQSFDNAAAKLLSQREAESANGVTKAREVSTANSPIRNENSISPWQRAGRSSATPTRTVAAKKHSKGQQMPATTASNGSSRSAGAKTELSCKSSCPSSTEPRVPYVAATSSARRRSVTRRSNMVRASTLSRLPSAPSSHAVRRSVSLASGASQDGAVSAASPVAATCPVRIVRSAAPGERRRTPRHGTSPSKAEMQCLPSSRNATCIKLGARLGGVSSVGSSKGGRGSTAIGGSVAAKAAAAVAERRCVARATPARSSADKTRKSSCLVQGTTARRSVRVLPIAKPGRLLPILEKDGSSGRSSVSSKSVEAARGVRTSRSRTPASPPGSQEPSGLTSSQQDDPSVKCSSDSRMNSEFELSSSAAVESTDATDTGAKMSAANDGVSGHSNGTEEHIVNNGSLPELEFQCAPSGSPKFAANFDDGQERGTDENTAARSKRGASYSINLDSASAPHDAKPSIDIDAIATTGGASSSQKPRGNTAAQPQNRRRSSSPHSLSLQKVATELEIQQPETFASMRRASSVCSLEDGSEKWVPAHQQKREALHKEWAVRDREYQEKHQNLLLEQQRKERLLAWEQREAELLKNRKALSKEEPSFWGFDPFMVDEEDEKVLTTEELRVEVSRFLKGDLRFHSRADLLRVVKKFSEQTRTTTTTTSSRLNFTKVEQRVVPMAARQVHGTVPHERRRKSILRNSSGTQQSECRRRSRGISFSPFNKVQLYMLDEHERASKEAAAHLSQQGEQRQQLRQKLMHQFQLMMLRGDSDLELAVLRRQLADLYDPDDEDSIAFLSPTLTPGREAEAANKCSPTASQQEGGERSTAYNDAGPTGSMASEQGGAGRLPFTVSPSWRQRPHGIWQEPPGASQTEPCAEWSPPPSPMEHNRVNGMRVKEDNNCWEATSLGTGSALEDEREHNRKDNDENANCNAAHSPKHLYSTQETLELKHPGKDLPAEEKPKPPSDANRRHSVLSRRLSVVPNAHLSQ</sequence>
<feature type="compositionally biased region" description="Polar residues" evidence="1">
    <location>
        <begin position="1046"/>
        <end position="1063"/>
    </location>
</feature>
<feature type="region of interest" description="Disordered" evidence="1">
    <location>
        <begin position="517"/>
        <end position="540"/>
    </location>
</feature>
<feature type="compositionally biased region" description="Polar residues" evidence="1">
    <location>
        <begin position="1267"/>
        <end position="1276"/>
    </location>
</feature>
<feature type="region of interest" description="Disordered" evidence="1">
    <location>
        <begin position="1252"/>
        <end position="1281"/>
    </location>
</feature>
<reference evidence="2" key="2">
    <citation type="submission" date="2013-10" db="EMBL/GenBank/DDBJ databases">
        <authorList>
            <person name="Aslett M."/>
        </authorList>
    </citation>
    <scope>NUCLEOTIDE SEQUENCE [LARGE SCALE GENOMIC DNA]</scope>
    <source>
        <strain evidence="2">Houghton</strain>
    </source>
</reference>
<evidence type="ECO:0000256" key="1">
    <source>
        <dbReference type="SAM" id="MobiDB-lite"/>
    </source>
</evidence>
<dbReference type="RefSeq" id="XP_013435193.1">
    <property type="nucleotide sequence ID" value="XM_013579739.1"/>
</dbReference>
<feature type="region of interest" description="Disordered" evidence="1">
    <location>
        <begin position="986"/>
        <end position="1017"/>
    </location>
</feature>
<accession>U6MRU5</accession>
<feature type="region of interest" description="Disordered" evidence="1">
    <location>
        <begin position="184"/>
        <end position="239"/>
    </location>
</feature>
<feature type="compositionally biased region" description="Polar residues" evidence="1">
    <location>
        <begin position="645"/>
        <end position="660"/>
    </location>
</feature>
<organism evidence="2 3">
    <name type="scientific">Eimeria necatrix</name>
    <dbReference type="NCBI Taxonomy" id="51315"/>
    <lineage>
        <taxon>Eukaryota</taxon>
        <taxon>Sar</taxon>
        <taxon>Alveolata</taxon>
        <taxon>Apicomplexa</taxon>
        <taxon>Conoidasida</taxon>
        <taxon>Coccidia</taxon>
        <taxon>Eucoccidiorida</taxon>
        <taxon>Eimeriorina</taxon>
        <taxon>Eimeriidae</taxon>
        <taxon>Eimeria</taxon>
    </lineage>
</organism>
<feature type="region of interest" description="Disordered" evidence="1">
    <location>
        <begin position="380"/>
        <end position="411"/>
    </location>
</feature>
<feature type="compositionally biased region" description="Basic and acidic residues" evidence="1">
    <location>
        <begin position="1483"/>
        <end position="1494"/>
    </location>
</feature>
<name>U6MRU5_9EIME</name>
<feature type="compositionally biased region" description="Polar residues" evidence="1">
    <location>
        <begin position="380"/>
        <end position="390"/>
    </location>
</feature>
<proteinExistence type="predicted"/>
<protein>
    <recommendedName>
        <fullName evidence="4">Proteophosphoglycan ppg4, related</fullName>
    </recommendedName>
</protein>
<dbReference type="VEuPathDB" id="ToxoDB:ENH_00026110"/>
<feature type="region of interest" description="Disordered" evidence="1">
    <location>
        <begin position="750"/>
        <end position="774"/>
    </location>
</feature>
<feature type="compositionally biased region" description="Polar residues" evidence="1">
    <location>
        <begin position="216"/>
        <end position="230"/>
    </location>
</feature>
<feature type="compositionally biased region" description="Polar residues" evidence="1">
    <location>
        <begin position="26"/>
        <end position="42"/>
    </location>
</feature>
<feature type="region of interest" description="Disordered" evidence="1">
    <location>
        <begin position="1"/>
        <end position="42"/>
    </location>
</feature>
<feature type="compositionally biased region" description="Polar residues" evidence="1">
    <location>
        <begin position="898"/>
        <end position="949"/>
    </location>
</feature>
<dbReference type="GeneID" id="25472780"/>
<feature type="region of interest" description="Disordered" evidence="1">
    <location>
        <begin position="1369"/>
        <end position="1414"/>
    </location>
</feature>
<feature type="region of interest" description="Disordered" evidence="1">
    <location>
        <begin position="869"/>
        <end position="973"/>
    </location>
</feature>
<feature type="compositionally biased region" description="Polar residues" evidence="1">
    <location>
        <begin position="74"/>
        <end position="101"/>
    </location>
</feature>
<feature type="compositionally biased region" description="Polar residues" evidence="1">
    <location>
        <begin position="460"/>
        <end position="475"/>
    </location>
</feature>
<feature type="region of interest" description="Disordered" evidence="1">
    <location>
        <begin position="555"/>
        <end position="577"/>
    </location>
</feature>